<evidence type="ECO:0000313" key="2">
    <source>
        <dbReference type="Proteomes" id="UP000428328"/>
    </source>
</evidence>
<dbReference type="Proteomes" id="UP000428328">
    <property type="component" value="Chromosome"/>
</dbReference>
<dbReference type="AlphaFoldDB" id="A0A6I6JIV1"/>
<gene>
    <name evidence="1" type="ORF">GM415_08915</name>
</gene>
<keyword evidence="2" id="KW-1185">Reference proteome</keyword>
<dbReference type="RefSeq" id="WP_158947464.1">
    <property type="nucleotide sequence ID" value="NZ_CP046400.1"/>
</dbReference>
<sequence>MPDEIMLKYLDGENKLPEVDGVELLDLLADKSGTSSQAVLSKARRIVQSYRSGRK</sequence>
<dbReference type="KEGG" id="psel:GM415_08915"/>
<evidence type="ECO:0000313" key="1">
    <source>
        <dbReference type="EMBL" id="QGY40242.1"/>
    </source>
</evidence>
<reference evidence="1 2" key="1">
    <citation type="submission" date="2019-11" db="EMBL/GenBank/DDBJ databases">
        <authorList>
            <person name="Zheng R.K."/>
            <person name="Sun C.M."/>
        </authorList>
    </citation>
    <scope>NUCLEOTIDE SEQUENCE [LARGE SCALE GENOMIC DNA]</scope>
    <source>
        <strain evidence="1 2">SRB007</strain>
    </source>
</reference>
<organism evidence="1 2">
    <name type="scientific">Pseudodesulfovibrio cashew</name>
    <dbReference type="NCBI Taxonomy" id="2678688"/>
    <lineage>
        <taxon>Bacteria</taxon>
        <taxon>Pseudomonadati</taxon>
        <taxon>Thermodesulfobacteriota</taxon>
        <taxon>Desulfovibrionia</taxon>
        <taxon>Desulfovibrionales</taxon>
        <taxon>Desulfovibrionaceae</taxon>
    </lineage>
</organism>
<protein>
    <submittedName>
        <fullName evidence="1">Uncharacterized protein</fullName>
    </submittedName>
</protein>
<name>A0A6I6JIV1_9BACT</name>
<accession>A0A6I6JIV1</accession>
<dbReference type="EMBL" id="CP046400">
    <property type="protein sequence ID" value="QGY40242.1"/>
    <property type="molecule type" value="Genomic_DNA"/>
</dbReference>
<proteinExistence type="predicted"/>